<accession>A0A822XZK1</accession>
<organism evidence="1 2">
    <name type="scientific">Nelumbo nucifera</name>
    <name type="common">Sacred lotus</name>
    <dbReference type="NCBI Taxonomy" id="4432"/>
    <lineage>
        <taxon>Eukaryota</taxon>
        <taxon>Viridiplantae</taxon>
        <taxon>Streptophyta</taxon>
        <taxon>Embryophyta</taxon>
        <taxon>Tracheophyta</taxon>
        <taxon>Spermatophyta</taxon>
        <taxon>Magnoliopsida</taxon>
        <taxon>Proteales</taxon>
        <taxon>Nelumbonaceae</taxon>
        <taxon>Nelumbo</taxon>
    </lineage>
</organism>
<evidence type="ECO:0000313" key="2">
    <source>
        <dbReference type="Proteomes" id="UP000607653"/>
    </source>
</evidence>
<name>A0A822XZK1_NELNU</name>
<protein>
    <submittedName>
        <fullName evidence="1">Uncharacterized protein</fullName>
    </submittedName>
</protein>
<sequence length="34" mass="3834">MKETEVLFISVTRPTLHFFTVKTIKAEASSPPEV</sequence>
<keyword evidence="2" id="KW-1185">Reference proteome</keyword>
<comment type="caution">
    <text evidence="1">The sequence shown here is derived from an EMBL/GenBank/DDBJ whole genome shotgun (WGS) entry which is preliminary data.</text>
</comment>
<reference evidence="1 2" key="1">
    <citation type="journal article" date="2020" name="Mol. Biol. Evol.">
        <title>Distinct Expression and Methylation Patterns for Genes with Different Fates following a Single Whole-Genome Duplication in Flowering Plants.</title>
        <authorList>
            <person name="Shi T."/>
            <person name="Rahmani R.S."/>
            <person name="Gugger P.F."/>
            <person name="Wang M."/>
            <person name="Li H."/>
            <person name="Zhang Y."/>
            <person name="Li Z."/>
            <person name="Wang Q."/>
            <person name="Van de Peer Y."/>
            <person name="Marchal K."/>
            <person name="Chen J."/>
        </authorList>
    </citation>
    <scope>NUCLEOTIDE SEQUENCE [LARGE SCALE GENOMIC DNA]</scope>
    <source>
        <tissue evidence="1">Leaf</tissue>
    </source>
</reference>
<dbReference type="AlphaFoldDB" id="A0A822XZK1"/>
<proteinExistence type="predicted"/>
<dbReference type="EMBL" id="DUZY01000001">
    <property type="protein sequence ID" value="DAD24479.1"/>
    <property type="molecule type" value="Genomic_DNA"/>
</dbReference>
<evidence type="ECO:0000313" key="1">
    <source>
        <dbReference type="EMBL" id="DAD24479.1"/>
    </source>
</evidence>
<dbReference type="Proteomes" id="UP000607653">
    <property type="component" value="Unassembled WGS sequence"/>
</dbReference>
<gene>
    <name evidence="1" type="ORF">HUJ06_025943</name>
</gene>